<evidence type="ECO:0000313" key="2">
    <source>
        <dbReference type="Proteomes" id="UP000184386"/>
    </source>
</evidence>
<organism evidence="1 2">
    <name type="scientific">Anaerocolumna jejuensis DSM 15929</name>
    <dbReference type="NCBI Taxonomy" id="1121322"/>
    <lineage>
        <taxon>Bacteria</taxon>
        <taxon>Bacillati</taxon>
        <taxon>Bacillota</taxon>
        <taxon>Clostridia</taxon>
        <taxon>Lachnospirales</taxon>
        <taxon>Lachnospiraceae</taxon>
        <taxon>Anaerocolumna</taxon>
    </lineage>
</organism>
<proteinExistence type="predicted"/>
<sequence>MKRQVNLNEISDGGLYGSNDLVEVTCNGCKGKASCCHGMGSSIILDPYDIYRLTSNLNLTFEGLLTDRLELNLVDGIILPNLKMKGAQEQCSFLNEEGKCSIHGSRPGICRIFPLGRIYENHSFQYFLQVNECVNTSRTKVKVSNWIDTKDLEKNEKFLVDWHYFLNAAEEAVKEAGDEKTVKNINMFLLNLFYLMKYEPDRDFYLQFYERLQKGKELLGLR</sequence>
<dbReference type="AlphaFoldDB" id="A0A1M6YKG1"/>
<name>A0A1M6YKG1_9FIRM</name>
<dbReference type="Proteomes" id="UP000184386">
    <property type="component" value="Unassembled WGS sequence"/>
</dbReference>
<dbReference type="Pfam" id="PF03692">
    <property type="entry name" value="CxxCxxCC"/>
    <property type="match status" value="1"/>
</dbReference>
<keyword evidence="2" id="KW-1185">Reference proteome</keyword>
<dbReference type="PANTHER" id="PTHR35866:SF1">
    <property type="entry name" value="YKGJ FAMILY CYSTEINE CLUSTER PROTEIN"/>
    <property type="match status" value="1"/>
</dbReference>
<dbReference type="PANTHER" id="PTHR35866">
    <property type="entry name" value="PUTATIVE-RELATED"/>
    <property type="match status" value="1"/>
</dbReference>
<gene>
    <name evidence="1" type="ORF">SAMN02745136_04308</name>
</gene>
<protein>
    <submittedName>
        <fullName evidence="1">Uncharacterized protein</fullName>
    </submittedName>
</protein>
<evidence type="ECO:0000313" key="1">
    <source>
        <dbReference type="EMBL" id="SHL18545.1"/>
    </source>
</evidence>
<dbReference type="OrthoDB" id="9810361at2"/>
<dbReference type="EMBL" id="FRAC01000025">
    <property type="protein sequence ID" value="SHL18545.1"/>
    <property type="molecule type" value="Genomic_DNA"/>
</dbReference>
<accession>A0A1M6YKG1</accession>
<dbReference type="STRING" id="1121322.SAMN02745136_04308"/>
<reference evidence="1 2" key="1">
    <citation type="submission" date="2016-11" db="EMBL/GenBank/DDBJ databases">
        <authorList>
            <person name="Jaros S."/>
            <person name="Januszkiewicz K."/>
            <person name="Wedrychowicz H."/>
        </authorList>
    </citation>
    <scope>NUCLEOTIDE SEQUENCE [LARGE SCALE GENOMIC DNA]</scope>
    <source>
        <strain evidence="1 2">DSM 15929</strain>
    </source>
</reference>
<dbReference type="RefSeq" id="WP_073279055.1">
    <property type="nucleotide sequence ID" value="NZ_FRAC01000025.1"/>
</dbReference>
<dbReference type="InterPro" id="IPR005358">
    <property type="entry name" value="Puta_zinc/iron-chelating_dom"/>
</dbReference>